<reference evidence="2" key="1">
    <citation type="submission" date="2021-01" db="EMBL/GenBank/DDBJ databases">
        <title>Whole genome shotgun sequence of Planobispora takensis NBRC 109077.</title>
        <authorList>
            <person name="Komaki H."/>
            <person name="Tamura T."/>
        </authorList>
    </citation>
    <scope>NUCLEOTIDE SEQUENCE</scope>
    <source>
        <strain evidence="2">NBRC 109077</strain>
    </source>
</reference>
<feature type="domain" description="Carboxymuconolactone decarboxylase-like" evidence="1">
    <location>
        <begin position="13"/>
        <end position="95"/>
    </location>
</feature>
<evidence type="ECO:0000259" key="1">
    <source>
        <dbReference type="Pfam" id="PF02627"/>
    </source>
</evidence>
<dbReference type="RefSeq" id="WP_203876091.1">
    <property type="nucleotide sequence ID" value="NZ_BOOK01000027.1"/>
</dbReference>
<dbReference type="EMBL" id="BOOK01000027">
    <property type="protein sequence ID" value="GII01717.1"/>
    <property type="molecule type" value="Genomic_DNA"/>
</dbReference>
<sequence length="150" mass="16572">MQARMKNPATVIPATMQPIQGLMQAVQSQNVPEELLDLVHLRVSQINGCSFCVDGGLKKLRKLGVSDERIGLVSAWREAPYYTDAERAALQLAEAATRLADRADAVPDEIWDAATDHFDEQELATILLMIAVTNLFNRLNAPIRQTAGTW</sequence>
<accession>A0A8J3WWB0</accession>
<dbReference type="PANTHER" id="PTHR34846:SF7">
    <property type="entry name" value="BLL7811 PROTEIN"/>
    <property type="match status" value="1"/>
</dbReference>
<dbReference type="GO" id="GO:0051920">
    <property type="term" value="F:peroxiredoxin activity"/>
    <property type="evidence" value="ECO:0007669"/>
    <property type="project" value="InterPro"/>
</dbReference>
<dbReference type="Pfam" id="PF02627">
    <property type="entry name" value="CMD"/>
    <property type="match status" value="1"/>
</dbReference>
<evidence type="ECO:0000313" key="3">
    <source>
        <dbReference type="Proteomes" id="UP000634476"/>
    </source>
</evidence>
<organism evidence="2 3">
    <name type="scientific">Planobispora takensis</name>
    <dbReference type="NCBI Taxonomy" id="1367882"/>
    <lineage>
        <taxon>Bacteria</taxon>
        <taxon>Bacillati</taxon>
        <taxon>Actinomycetota</taxon>
        <taxon>Actinomycetes</taxon>
        <taxon>Streptosporangiales</taxon>
        <taxon>Streptosporangiaceae</taxon>
        <taxon>Planobispora</taxon>
    </lineage>
</organism>
<dbReference type="InterPro" id="IPR029032">
    <property type="entry name" value="AhpD-like"/>
</dbReference>
<evidence type="ECO:0000313" key="2">
    <source>
        <dbReference type="EMBL" id="GII01717.1"/>
    </source>
</evidence>
<gene>
    <name evidence="2" type="ORF">Pta02_37250</name>
</gene>
<dbReference type="SUPFAM" id="SSF69118">
    <property type="entry name" value="AhpD-like"/>
    <property type="match status" value="1"/>
</dbReference>
<dbReference type="InterPro" id="IPR003779">
    <property type="entry name" value="CMD-like"/>
</dbReference>
<dbReference type="InterPro" id="IPR004675">
    <property type="entry name" value="AhpD_core"/>
</dbReference>
<comment type="caution">
    <text evidence="2">The sequence shown here is derived from an EMBL/GenBank/DDBJ whole genome shotgun (WGS) entry which is preliminary data.</text>
</comment>
<dbReference type="PANTHER" id="PTHR34846">
    <property type="entry name" value="4-CARBOXYMUCONOLACTONE DECARBOXYLASE FAMILY PROTEIN (AFU_ORTHOLOGUE AFUA_6G11590)"/>
    <property type="match status" value="1"/>
</dbReference>
<dbReference type="Proteomes" id="UP000634476">
    <property type="component" value="Unassembled WGS sequence"/>
</dbReference>
<dbReference type="NCBIfam" id="TIGR00778">
    <property type="entry name" value="ahpD_dom"/>
    <property type="match status" value="1"/>
</dbReference>
<dbReference type="AlphaFoldDB" id="A0A8J3WWB0"/>
<dbReference type="Gene3D" id="1.20.1290.10">
    <property type="entry name" value="AhpD-like"/>
    <property type="match status" value="1"/>
</dbReference>
<protein>
    <submittedName>
        <fullName evidence="2">Alkyl hydroperoxide reductase AhpD</fullName>
    </submittedName>
</protein>
<proteinExistence type="predicted"/>
<keyword evidence="3" id="KW-1185">Reference proteome</keyword>
<name>A0A8J3WWB0_9ACTN</name>